<reference evidence="1 2" key="1">
    <citation type="journal article" date="2012" name="J. Bacteriol.">
        <title>Genome sequence of Rhizobium grahamii CCGE502, a broad-host-range symbiont with low nodulation competitiveness in Phaseolus vulgaris.</title>
        <authorList>
            <person name="Althabegoiti M.J."/>
            <person name="Lozano L."/>
            <person name="Torres-Tejerizo G."/>
            <person name="Ormeno-Orrillo E."/>
            <person name="Rogel M.A."/>
            <person name="Gonzalez V."/>
            <person name="Martinez-Romero E."/>
        </authorList>
    </citation>
    <scope>NUCLEOTIDE SEQUENCE [LARGE SCALE GENOMIC DNA]</scope>
    <source>
        <strain evidence="1 2">CCGE 502</strain>
    </source>
</reference>
<evidence type="ECO:0000313" key="2">
    <source>
        <dbReference type="Proteomes" id="UP000014411"/>
    </source>
</evidence>
<dbReference type="RefSeq" id="WP_016553916.1">
    <property type="nucleotide sequence ID" value="NZ_AEYE02000011.1"/>
</dbReference>
<comment type="caution">
    <text evidence="1">The sequence shown here is derived from an EMBL/GenBank/DDBJ whole genome shotgun (WGS) entry which is preliminary data.</text>
</comment>
<dbReference type="STRING" id="990285.RGCCGE502_09390"/>
<accession>S3HIQ1</accession>
<name>S3HIQ1_9HYPH</name>
<keyword evidence="2" id="KW-1185">Reference proteome</keyword>
<organism evidence="1 2">
    <name type="scientific">Rhizobium grahamii CCGE 502</name>
    <dbReference type="NCBI Taxonomy" id="990285"/>
    <lineage>
        <taxon>Bacteria</taxon>
        <taxon>Pseudomonadati</taxon>
        <taxon>Pseudomonadota</taxon>
        <taxon>Alphaproteobacteria</taxon>
        <taxon>Hyphomicrobiales</taxon>
        <taxon>Rhizobiaceae</taxon>
        <taxon>Rhizobium/Agrobacterium group</taxon>
        <taxon>Rhizobium</taxon>
    </lineage>
</organism>
<proteinExistence type="predicted"/>
<gene>
    <name evidence="1" type="ORF">RGCCGE502_09390</name>
</gene>
<dbReference type="HOGENOM" id="CLU_2957497_0_0_5"/>
<evidence type="ECO:0000313" key="1">
    <source>
        <dbReference type="EMBL" id="EPE98629.1"/>
    </source>
</evidence>
<dbReference type="EMBL" id="AEYE02000011">
    <property type="protein sequence ID" value="EPE98629.1"/>
    <property type="molecule type" value="Genomic_DNA"/>
</dbReference>
<protein>
    <submittedName>
        <fullName evidence="1">Anaerobic dehydrogenase</fullName>
    </submittedName>
</protein>
<sequence length="59" mass="6852">MQKCVGPVDIGDKELTQAELEHLWITDRQRLLTCVRRHLALRDFYADRDGRLSGRAVTK</sequence>
<dbReference type="AlphaFoldDB" id="S3HIQ1"/>
<dbReference type="Proteomes" id="UP000014411">
    <property type="component" value="Unassembled WGS sequence"/>
</dbReference>
<dbReference type="eggNOG" id="ENOG502ZZ40">
    <property type="taxonomic scope" value="Bacteria"/>
</dbReference>